<dbReference type="Gene3D" id="2.115.10.20">
    <property type="entry name" value="Glycosyl hydrolase domain, family 43"/>
    <property type="match status" value="1"/>
</dbReference>
<keyword evidence="4" id="KW-0326">Glycosidase</keyword>
<dbReference type="InterPro" id="IPR011081">
    <property type="entry name" value="Big_4"/>
</dbReference>
<evidence type="ECO:0000259" key="5">
    <source>
        <dbReference type="Pfam" id="PF07532"/>
    </source>
</evidence>
<dbReference type="GO" id="GO:0004553">
    <property type="term" value="F:hydrolase activity, hydrolyzing O-glycosyl compounds"/>
    <property type="evidence" value="ECO:0007669"/>
    <property type="project" value="InterPro"/>
</dbReference>
<dbReference type="GO" id="GO:0005975">
    <property type="term" value="P:carbohydrate metabolic process"/>
    <property type="evidence" value="ECO:0007669"/>
    <property type="project" value="InterPro"/>
</dbReference>
<keyword evidence="2" id="KW-0732">Signal</keyword>
<protein>
    <submittedName>
        <fullName evidence="6">Glycosyl hydrolase</fullName>
    </submittedName>
</protein>
<sequence length="603" mass="67470">MENDIHSVLCYTREPLEPEIYSPKLAYSMHLAYTDDGMIYRELNHNSGVLFAKAAELSNGTLSAKSLKNPYLFHMADGSFGVLAIRTEADGSPDQQSKGSVLLFTSPDLLQYRELGLLNLTNGLHVQDIMCDYEYASRRYILRWREEDGRYYQREMTDLTCPDAAANPKPCKAFTLSPKRVDIEGALPRNAIRVSRGVAQRLIHKLTVPVHVRNELPERVAVTSKEQLQAVKVTAIYSDGTTAIKPIDWDASEIDWSRPGTYRISGSIRQDRFTFPIATNRADPCIAQWDGRYFFVATNDADGNHTISIRESDSIIGLVSAEETIILDTGMHDHLKRFLWAPELHGIGGELYIFLAGSSGDFKDIQSHVMRLKKGGNPSMAADWETPIRVVRHDGSPLFQAGITLDMTVLERKGRLYALWAQRELIPHDLGSWIYIAEADPREPWRLISEPVLLSKPDYGWANNQTFVEEGPFALMTDRKIFVTISGALVDATYCVGMLSVNSDADLLDPNQWTKGNYPLLTSRSVPGEYGPGHNSYVKDDDGTIWSVYHARPGIGEPRCSGLRRVHFDVDGEPMLGLTEEKDLNPALASVYLDVLVEAMVEG</sequence>
<dbReference type="InterPro" id="IPR006710">
    <property type="entry name" value="Glyco_hydro_43"/>
</dbReference>
<accession>A0A1B2E7Q4</accession>
<dbReference type="RefSeq" id="WP_099479780.1">
    <property type="nucleotide sequence ID" value="NZ_CP016809.1"/>
</dbReference>
<dbReference type="PANTHER" id="PTHR43817">
    <property type="entry name" value="GLYCOSYL HYDROLASE"/>
    <property type="match status" value="1"/>
</dbReference>
<dbReference type="SUPFAM" id="SSF75005">
    <property type="entry name" value="Arabinanase/levansucrase/invertase"/>
    <property type="match status" value="1"/>
</dbReference>
<dbReference type="Pfam" id="PF04616">
    <property type="entry name" value="Glyco_hydro_43"/>
    <property type="match status" value="1"/>
</dbReference>
<dbReference type="AlphaFoldDB" id="A0A1B2E7Q4"/>
<feature type="domain" description="Bacterial Ig-like" evidence="5">
    <location>
        <begin position="232"/>
        <end position="268"/>
    </location>
</feature>
<evidence type="ECO:0000313" key="6">
    <source>
        <dbReference type="EMBL" id="ANY75922.1"/>
    </source>
</evidence>
<comment type="similarity">
    <text evidence="1">Belongs to the glycosyl hydrolase 43 family.</text>
</comment>
<gene>
    <name evidence="6" type="ORF">BBD41_26960</name>
</gene>
<reference evidence="6" key="1">
    <citation type="submission" date="2016-08" db="EMBL/GenBank/DDBJ databases">
        <title>Complete Genome Seqeunce of Paenibacillus sp. nov. IHBB 9852 from high altitute lake of Indian trans-Himalayas.</title>
        <authorList>
            <person name="Kiran S."/>
            <person name="Swarnkar M.K."/>
            <person name="Rana A."/>
            <person name="Tewari R."/>
            <person name="Gulati A."/>
        </authorList>
    </citation>
    <scope>NUCLEOTIDE SEQUENCE [LARGE SCALE GENOMIC DNA]</scope>
    <source>
        <strain evidence="6">IHBB 9852</strain>
    </source>
</reference>
<dbReference type="KEGG" id="pib:BBD41_26960"/>
<dbReference type="EMBL" id="CP016809">
    <property type="protein sequence ID" value="ANY75922.1"/>
    <property type="molecule type" value="Genomic_DNA"/>
</dbReference>
<evidence type="ECO:0000256" key="2">
    <source>
        <dbReference type="ARBA" id="ARBA00022729"/>
    </source>
</evidence>
<name>A0A1B2E7Q4_9BACL</name>
<evidence type="ECO:0000256" key="3">
    <source>
        <dbReference type="ARBA" id="ARBA00022801"/>
    </source>
</evidence>
<evidence type="ECO:0000256" key="1">
    <source>
        <dbReference type="ARBA" id="ARBA00009865"/>
    </source>
</evidence>
<dbReference type="InterPro" id="IPR023296">
    <property type="entry name" value="Glyco_hydro_beta-prop_sf"/>
</dbReference>
<proteinExistence type="inferred from homology"/>
<keyword evidence="3 6" id="KW-0378">Hydrolase</keyword>
<evidence type="ECO:0000256" key="4">
    <source>
        <dbReference type="ARBA" id="ARBA00023295"/>
    </source>
</evidence>
<organism evidence="6">
    <name type="scientific">Paenibacillus ihbetae</name>
    <dbReference type="NCBI Taxonomy" id="1870820"/>
    <lineage>
        <taxon>Bacteria</taxon>
        <taxon>Bacillati</taxon>
        <taxon>Bacillota</taxon>
        <taxon>Bacilli</taxon>
        <taxon>Bacillales</taxon>
        <taxon>Paenibacillaceae</taxon>
        <taxon>Paenibacillus</taxon>
    </lineage>
</organism>
<dbReference type="Pfam" id="PF07532">
    <property type="entry name" value="Big_4"/>
    <property type="match status" value="1"/>
</dbReference>
<dbReference type="PANTHER" id="PTHR43817:SF1">
    <property type="entry name" value="HYDROLASE, FAMILY 43, PUTATIVE (AFU_ORTHOLOGUE AFUA_3G01660)-RELATED"/>
    <property type="match status" value="1"/>
</dbReference>
<dbReference type="CDD" id="cd18818">
    <property type="entry name" value="GH43_GbtXyl43B-like"/>
    <property type="match status" value="1"/>
</dbReference>